<dbReference type="HAMAP" id="MF_00508">
    <property type="entry name" value="Ribosomal_uS10"/>
    <property type="match status" value="1"/>
</dbReference>
<keyword evidence="6 12" id="KW-0067">ATP-binding</keyword>
<dbReference type="EMBL" id="JAWDJO010000058">
    <property type="protein sequence ID" value="KAL1896460.1"/>
    <property type="molecule type" value="Genomic_DNA"/>
</dbReference>
<evidence type="ECO:0000256" key="3">
    <source>
        <dbReference type="ARBA" id="ARBA00013161"/>
    </source>
</evidence>
<keyword evidence="4 12" id="KW-0436">Ligase</keyword>
<evidence type="ECO:0000256" key="12">
    <source>
        <dbReference type="RuleBase" id="RU363036"/>
    </source>
</evidence>
<dbReference type="Gene3D" id="1.10.240.10">
    <property type="entry name" value="Tyrosyl-Transfer RNA Synthetase"/>
    <property type="match status" value="1"/>
</dbReference>
<dbReference type="PANTHER" id="PTHR43766">
    <property type="entry name" value="TRYPTOPHAN--TRNA LIGASE, MITOCHONDRIAL"/>
    <property type="match status" value="1"/>
</dbReference>
<keyword evidence="7 12" id="KW-0648">Protein biosynthesis</keyword>
<dbReference type="PRINTS" id="PR01039">
    <property type="entry name" value="TRNASYNTHTRP"/>
</dbReference>
<keyword evidence="8" id="KW-0689">Ribosomal protein</keyword>
<dbReference type="InterPro" id="IPR002305">
    <property type="entry name" value="aa-tRNA-synth_Ic"/>
</dbReference>
<name>A0ABR3Z8Q3_9PEZI</name>
<gene>
    <name evidence="14" type="primary">MSW1</name>
    <name evidence="14" type="ORF">Cpir12675_002797</name>
</gene>
<keyword evidence="5 12" id="KW-0547">Nucleotide-binding</keyword>
<evidence type="ECO:0000259" key="13">
    <source>
        <dbReference type="SMART" id="SM01403"/>
    </source>
</evidence>
<dbReference type="Pfam" id="PF00579">
    <property type="entry name" value="tRNA-synt_1b"/>
    <property type="match status" value="1"/>
</dbReference>
<organism evidence="14 15">
    <name type="scientific">Ceratocystis pirilliformis</name>
    <dbReference type="NCBI Taxonomy" id="259994"/>
    <lineage>
        <taxon>Eukaryota</taxon>
        <taxon>Fungi</taxon>
        <taxon>Dikarya</taxon>
        <taxon>Ascomycota</taxon>
        <taxon>Pezizomycotina</taxon>
        <taxon>Sordariomycetes</taxon>
        <taxon>Hypocreomycetidae</taxon>
        <taxon>Microascales</taxon>
        <taxon>Ceratocystidaceae</taxon>
        <taxon>Ceratocystis</taxon>
    </lineage>
</organism>
<evidence type="ECO:0000256" key="1">
    <source>
        <dbReference type="ARBA" id="ARBA00005594"/>
    </source>
</evidence>
<evidence type="ECO:0000256" key="8">
    <source>
        <dbReference type="ARBA" id="ARBA00022980"/>
    </source>
</evidence>
<protein>
    <recommendedName>
        <fullName evidence="3">tryptophan--tRNA ligase</fullName>
        <ecNumber evidence="3">6.1.1.2</ecNumber>
    </recommendedName>
    <alternativeName>
        <fullName evidence="11">Tryptophanyl-tRNA synthetase</fullName>
    </alternativeName>
</protein>
<dbReference type="InterPro" id="IPR027486">
    <property type="entry name" value="Ribosomal_uS10_dom"/>
</dbReference>
<sequence length="538" mass="60762">MKGSTLMPRAIGPLWLSQMPTINGRRFLSRSAICSAEPVAPKPPFPTPDKLDAASETFDLSSIKKSIKYNKVNNSATKSSENTTSINEAEEKLRRLPMSVQAIYMKPLKRAAKYGIPSCDLQLRSYSLRPLEFFADFALRAAYYLNLPAYGPVPLPQITERWTVPRSHFIFKKSQENFERVTKRRLIQIRDGDPQAVQIWLAFLRKHAFYGVGTKANVWEFSELGVGKTMDVEVPESEEMNTAWGHFAQDRPYKFKDLEQLEKLVEQPKFRRPYRDAVTEVPAHSELMWILSCTSSVGYLSRMTQWKSKLSMSSTTNIQDEKARASLKLGLFSYPVLQAADILVYRATHVPVGDDQRQHLEFTRECVTNFNSVYKKKILIAPQTIIPLERRIMSLQSPSQKMSKSHADPKSRILITDSPEVIHKKIMSSLTDSQADITYDPQGRPGVSNLIDILCAFDPSERSPVELVEDLSGGTLKDLKMQVSEAVISALSGIGPQYTKILSEDNGKYIDFVEQQSAKKARQRAAETMELVRSAVGL</sequence>
<evidence type="ECO:0000256" key="4">
    <source>
        <dbReference type="ARBA" id="ARBA00022598"/>
    </source>
</evidence>
<evidence type="ECO:0000256" key="7">
    <source>
        <dbReference type="ARBA" id="ARBA00022917"/>
    </source>
</evidence>
<dbReference type="SMART" id="SM01403">
    <property type="entry name" value="Ribosomal_S10"/>
    <property type="match status" value="1"/>
</dbReference>
<evidence type="ECO:0000313" key="14">
    <source>
        <dbReference type="EMBL" id="KAL1896460.1"/>
    </source>
</evidence>
<comment type="caution">
    <text evidence="14">The sequence shown here is derived from an EMBL/GenBank/DDBJ whole genome shotgun (WGS) entry which is preliminary data.</text>
</comment>
<proteinExistence type="inferred from homology"/>
<comment type="similarity">
    <text evidence="2">Belongs to the universal ribosomal protein uS10 family.</text>
</comment>
<dbReference type="InterPro" id="IPR002306">
    <property type="entry name" value="Trp-tRNA-ligase"/>
</dbReference>
<dbReference type="Gene3D" id="3.40.50.620">
    <property type="entry name" value="HUPs"/>
    <property type="match status" value="1"/>
</dbReference>
<dbReference type="SUPFAM" id="SSF54999">
    <property type="entry name" value="Ribosomal protein S10"/>
    <property type="match status" value="1"/>
</dbReference>
<evidence type="ECO:0000256" key="9">
    <source>
        <dbReference type="ARBA" id="ARBA00023146"/>
    </source>
</evidence>
<keyword evidence="10" id="KW-0687">Ribonucleoprotein</keyword>
<dbReference type="InterPro" id="IPR036838">
    <property type="entry name" value="Ribosomal_uS10_dom_sf"/>
</dbReference>
<keyword evidence="15" id="KW-1185">Reference proteome</keyword>
<feature type="domain" description="Small ribosomal subunit protein uS10" evidence="13">
    <location>
        <begin position="120"/>
        <end position="217"/>
    </location>
</feature>
<keyword evidence="9 12" id="KW-0030">Aminoacyl-tRNA synthetase</keyword>
<dbReference type="Gene3D" id="3.30.70.600">
    <property type="entry name" value="Ribosomal protein S10 domain"/>
    <property type="match status" value="1"/>
</dbReference>
<evidence type="ECO:0000256" key="5">
    <source>
        <dbReference type="ARBA" id="ARBA00022741"/>
    </source>
</evidence>
<dbReference type="NCBIfam" id="TIGR00233">
    <property type="entry name" value="trpS"/>
    <property type="match status" value="1"/>
</dbReference>
<evidence type="ECO:0000256" key="2">
    <source>
        <dbReference type="ARBA" id="ARBA00007102"/>
    </source>
</evidence>
<evidence type="ECO:0000256" key="6">
    <source>
        <dbReference type="ARBA" id="ARBA00022840"/>
    </source>
</evidence>
<dbReference type="EC" id="6.1.1.2" evidence="3"/>
<dbReference type="InterPro" id="IPR050203">
    <property type="entry name" value="Trp-tRNA_synthetase"/>
</dbReference>
<accession>A0ABR3Z8Q3</accession>
<dbReference type="InterPro" id="IPR014729">
    <property type="entry name" value="Rossmann-like_a/b/a_fold"/>
</dbReference>
<evidence type="ECO:0000313" key="15">
    <source>
        <dbReference type="Proteomes" id="UP001583280"/>
    </source>
</evidence>
<dbReference type="InterPro" id="IPR001848">
    <property type="entry name" value="Ribosomal_uS10"/>
</dbReference>
<comment type="similarity">
    <text evidence="1 12">Belongs to the class-I aminoacyl-tRNA synthetase family.</text>
</comment>
<evidence type="ECO:0000256" key="10">
    <source>
        <dbReference type="ARBA" id="ARBA00023274"/>
    </source>
</evidence>
<dbReference type="Proteomes" id="UP001583280">
    <property type="component" value="Unassembled WGS sequence"/>
</dbReference>
<dbReference type="PANTHER" id="PTHR43766:SF1">
    <property type="entry name" value="TRYPTOPHAN--TRNA LIGASE, MITOCHONDRIAL"/>
    <property type="match status" value="1"/>
</dbReference>
<dbReference type="SUPFAM" id="SSF52374">
    <property type="entry name" value="Nucleotidylyl transferase"/>
    <property type="match status" value="1"/>
</dbReference>
<evidence type="ECO:0000256" key="11">
    <source>
        <dbReference type="ARBA" id="ARBA00030268"/>
    </source>
</evidence>
<reference evidence="14 15" key="1">
    <citation type="journal article" date="2024" name="IMA Fungus">
        <title>IMA Genome - F19 : A genome assembly and annotation guide to empower mycologists, including annotated draft genome sequences of Ceratocystis pirilliformis, Diaporthe australafricana, Fusarium ophioides, Paecilomyces lecythidis, and Sporothrix stenoceras.</title>
        <authorList>
            <person name="Aylward J."/>
            <person name="Wilson A.M."/>
            <person name="Visagie C.M."/>
            <person name="Spraker J."/>
            <person name="Barnes I."/>
            <person name="Buitendag C."/>
            <person name="Ceriani C."/>
            <person name="Del Mar Angel L."/>
            <person name="du Plessis D."/>
            <person name="Fuchs T."/>
            <person name="Gasser K."/>
            <person name="Kramer D."/>
            <person name="Li W."/>
            <person name="Munsamy K."/>
            <person name="Piso A."/>
            <person name="Price J.L."/>
            <person name="Sonnekus B."/>
            <person name="Thomas C."/>
            <person name="van der Nest A."/>
            <person name="van Dijk A."/>
            <person name="van Heerden A."/>
            <person name="van Vuuren N."/>
            <person name="Yilmaz N."/>
            <person name="Duong T.A."/>
            <person name="van der Merwe N.A."/>
            <person name="Wingfield M.J."/>
            <person name="Wingfield B.D."/>
        </authorList>
    </citation>
    <scope>NUCLEOTIDE SEQUENCE [LARGE SCALE GENOMIC DNA]</scope>
    <source>
        <strain evidence="14 15">CMW 12675</strain>
    </source>
</reference>
<dbReference type="Pfam" id="PF00338">
    <property type="entry name" value="Ribosomal_S10"/>
    <property type="match status" value="1"/>
</dbReference>
<dbReference type="GO" id="GO:0004830">
    <property type="term" value="F:tryptophan-tRNA ligase activity"/>
    <property type="evidence" value="ECO:0007669"/>
    <property type="project" value="UniProtKB-EC"/>
</dbReference>